<sequence>MDRPAHARRLEFLARQQTAEDVLCAHLDEWSARPPEATAVQAALSTLALAMPPSAASAALAAAVARHEQSSAPLAPVGLFVLLDHLLTLLAQPNEPKEAADVSPSGCCEDMLLKVVATAQPESVAPIARELHAMLESHSTGASKSTRKKVVEIYGMLVRRQISSASVASVPLFESYLLLLRSGGLDAQLKVALLQTAAAIVCVSSHGAQVGVLVRTLEAAAPSLHRLPKTLRHAYLDAHASLARGESGIESAHLSHALVELLVTHVLALDDDSRAKVVNLLATVVSPRAVLRRLLAMSSRSADAKSVLVAMVERGAADGARGDGALRGARSAGGRDEAGTRGLAALVRATEACASDGLNASPAPDEGEAVAARAATSTVCPQQQRQRTQRVAPQPPRTPAALGASNESATSARAVEEGLLAVLAACPRALLLRRLDALSASARARSRPRAASGSAHSLADDDVCTDLAELHELELLLRCEALSSATAAIPTIAEVARLRLASAVTAEQAVALRLASHAARATSSKPIALALARALFRRAREHALLLASARGAVAEGTGLSALIATALYWASLACADGQGGAALVGSRAVPDGCAALAGAAALQAASDMCIRTEGGVLALLADLALGAWTRAAADDGVEGPRAGVTDGVADEQRVRAPPDARGADASSSGASRSMACALTRLRVAALEWAAAVACAAFEALAQVHALGTSDSGVAERAVAIATPPPSDGKGGADNGPDVSIGTDEQDDDYMSAEAARQEAEQAQLDALRSNVQRACLAAARALEGPIACPRAPLGCQLAAVRGTGAVLLAWARVTDGERFCAPSLEGALAARARGDRSGGVELCCATRLVALEQVHALLAAGYELSSLGRLPTEHLLYAALEPPTPRPCRCRALELLANLIESQRSVPAVGRLVHAALDDDSTVARSASNLLSRALVSHSSAPKELTRALYAAVVAGTLPPFAPEALPRTLATVRPLLDAVSQPSLLAQLGVDLVKGALAHAAPRLRAGDARRLTALLGALPCTVRSIAALRDAKAAAARLCAADAAIARDICSHLSTWLAPDGARTSVAVARRSAAAEGRTPLLDARALLDELCAARPDADEASRRSAGGKRAALSEPAERDAVHRRMDAGTPRAHGGDAQLDDDEDVADDLDAQVAAVRGLALANRP</sequence>
<accession>A0A8J5XM58</accession>
<dbReference type="Proteomes" id="UP000751190">
    <property type="component" value="Unassembled WGS sequence"/>
</dbReference>
<feature type="region of interest" description="Disordered" evidence="1">
    <location>
        <begin position="357"/>
        <end position="408"/>
    </location>
</feature>
<evidence type="ECO:0000256" key="1">
    <source>
        <dbReference type="SAM" id="MobiDB-lite"/>
    </source>
</evidence>
<protein>
    <submittedName>
        <fullName evidence="2">Uncharacterized protein</fullName>
    </submittedName>
</protein>
<proteinExistence type="predicted"/>
<dbReference type="AlphaFoldDB" id="A0A8J5XM58"/>
<keyword evidence="3" id="KW-1185">Reference proteome</keyword>
<organism evidence="2 3">
    <name type="scientific">Diacronema lutheri</name>
    <name type="common">Unicellular marine alga</name>
    <name type="synonym">Monochrysis lutheri</name>
    <dbReference type="NCBI Taxonomy" id="2081491"/>
    <lineage>
        <taxon>Eukaryota</taxon>
        <taxon>Haptista</taxon>
        <taxon>Haptophyta</taxon>
        <taxon>Pavlovophyceae</taxon>
        <taxon>Pavlovales</taxon>
        <taxon>Pavlovaceae</taxon>
        <taxon>Diacronema</taxon>
    </lineage>
</organism>
<feature type="region of interest" description="Disordered" evidence="1">
    <location>
        <begin position="721"/>
        <end position="755"/>
    </location>
</feature>
<evidence type="ECO:0000313" key="2">
    <source>
        <dbReference type="EMBL" id="KAG8466557.1"/>
    </source>
</evidence>
<comment type="caution">
    <text evidence="2">The sequence shown here is derived from an EMBL/GenBank/DDBJ whole genome shotgun (WGS) entry which is preliminary data.</text>
</comment>
<dbReference type="EMBL" id="JAGTXO010000007">
    <property type="protein sequence ID" value="KAG8466557.1"/>
    <property type="molecule type" value="Genomic_DNA"/>
</dbReference>
<feature type="region of interest" description="Disordered" evidence="1">
    <location>
        <begin position="639"/>
        <end position="668"/>
    </location>
</feature>
<feature type="compositionally biased region" description="Basic and acidic residues" evidence="1">
    <location>
        <begin position="1118"/>
        <end position="1129"/>
    </location>
</feature>
<feature type="region of interest" description="Disordered" evidence="1">
    <location>
        <begin position="1100"/>
        <end position="1148"/>
    </location>
</feature>
<gene>
    <name evidence="2" type="ORF">KFE25_007936</name>
</gene>
<feature type="compositionally biased region" description="Basic and acidic residues" evidence="1">
    <location>
        <begin position="650"/>
        <end position="662"/>
    </location>
</feature>
<name>A0A8J5XM58_DIALT</name>
<evidence type="ECO:0000313" key="3">
    <source>
        <dbReference type="Proteomes" id="UP000751190"/>
    </source>
</evidence>
<feature type="compositionally biased region" description="Polar residues" evidence="1">
    <location>
        <begin position="375"/>
        <end position="391"/>
    </location>
</feature>
<dbReference type="OrthoDB" id="10684568at2759"/>
<reference evidence="2" key="1">
    <citation type="submission" date="2021-05" db="EMBL/GenBank/DDBJ databases">
        <title>The genome of the haptophyte Pavlova lutheri (Diacronema luteri, Pavlovales) - a model for lipid biosynthesis in eukaryotic algae.</title>
        <authorList>
            <person name="Hulatt C.J."/>
            <person name="Posewitz M.C."/>
        </authorList>
    </citation>
    <scope>NUCLEOTIDE SEQUENCE</scope>
    <source>
        <strain evidence="2">NIVA-4/92</strain>
    </source>
</reference>